<feature type="signal peptide" evidence="2">
    <location>
        <begin position="1"/>
        <end position="20"/>
    </location>
</feature>
<feature type="compositionally biased region" description="Basic and acidic residues" evidence="1">
    <location>
        <begin position="110"/>
        <end position="129"/>
    </location>
</feature>
<organism evidence="4">
    <name type="scientific">Ceratitis capitata</name>
    <name type="common">Mediterranean fruit fly</name>
    <name type="synonym">Tephritis capitata</name>
    <dbReference type="NCBI Taxonomy" id="7213"/>
    <lineage>
        <taxon>Eukaryota</taxon>
        <taxon>Metazoa</taxon>
        <taxon>Ecdysozoa</taxon>
        <taxon>Arthropoda</taxon>
        <taxon>Hexapoda</taxon>
        <taxon>Insecta</taxon>
        <taxon>Pterygota</taxon>
        <taxon>Neoptera</taxon>
        <taxon>Endopterygota</taxon>
        <taxon>Diptera</taxon>
        <taxon>Brachycera</taxon>
        <taxon>Muscomorpha</taxon>
        <taxon>Tephritoidea</taxon>
        <taxon>Tephritidae</taxon>
        <taxon>Ceratitis</taxon>
        <taxon>Ceratitis</taxon>
    </lineage>
</organism>
<accession>W8C3T6</accession>
<gene>
    <name evidence="3" type="ORF">CCAP1982_LOCUS13298</name>
</gene>
<protein>
    <submittedName>
        <fullName evidence="3">(Mediterranean fruit fly) hypothetical protein</fullName>
    </submittedName>
</protein>
<feature type="region of interest" description="Disordered" evidence="1">
    <location>
        <begin position="89"/>
        <end position="152"/>
    </location>
</feature>
<keyword evidence="5" id="KW-1185">Reference proteome</keyword>
<dbReference type="Proteomes" id="UP000606786">
    <property type="component" value="Unassembled WGS sequence"/>
</dbReference>
<sequence length="285" mass="31664">MAWKAAYFVLLSTLCVATLARPTQLDDIFEGYLKNVNLYNPEKQSPVLKRRIYEDNQDAGLKKVSLQSLIGDLEQNFFRSASNVGSSVLQTTETPDVSTNPNDSHPVLKRKTENDDIKKTNVQYKKESVEETTSADSVETTTEKFSSEETGTSRLQVEHISVQPHFGDLPIIPTFQVHHTKVISATFKDTSPGPTQITITKTNIHKAPVSHNEQGDVVKEEATTVEPKDHTEKAIVSNEPESAPTEPILPNKTKKTVSELKETEAELKEKVAEIEAEPIILSARV</sequence>
<evidence type="ECO:0000313" key="5">
    <source>
        <dbReference type="Proteomes" id="UP000606786"/>
    </source>
</evidence>
<proteinExistence type="evidence at transcript level"/>
<evidence type="ECO:0000256" key="2">
    <source>
        <dbReference type="SAM" id="SignalP"/>
    </source>
</evidence>
<feature type="compositionally biased region" description="Polar residues" evidence="1">
    <location>
        <begin position="89"/>
        <end position="103"/>
    </location>
</feature>
<name>W8C3T6_CERCA</name>
<reference evidence="4" key="1">
    <citation type="submission" date="2013-07" db="EMBL/GenBank/DDBJ databases">
        <authorList>
            <person name="Geib S."/>
        </authorList>
    </citation>
    <scope>NUCLEOTIDE SEQUENCE</scope>
</reference>
<feature type="chain" id="PRO_5033708352" evidence="2">
    <location>
        <begin position="21"/>
        <end position="285"/>
    </location>
</feature>
<evidence type="ECO:0000256" key="1">
    <source>
        <dbReference type="SAM" id="MobiDB-lite"/>
    </source>
</evidence>
<feature type="region of interest" description="Disordered" evidence="1">
    <location>
        <begin position="228"/>
        <end position="256"/>
    </location>
</feature>
<keyword evidence="2" id="KW-0732">Signal</keyword>
<evidence type="ECO:0000313" key="4">
    <source>
        <dbReference type="EMBL" id="JAC03929.1"/>
    </source>
</evidence>
<dbReference type="OrthoDB" id="8063538at2759"/>
<dbReference type="AlphaFoldDB" id="W8C3T6"/>
<dbReference type="EMBL" id="CAJHJT010000034">
    <property type="protein sequence ID" value="CAD7004915.1"/>
    <property type="molecule type" value="Genomic_DNA"/>
</dbReference>
<reference evidence="4" key="2">
    <citation type="journal article" date="2014" name="BMC Genomics">
        <title>A genomic perspective to assessing quality of mass-reared SIT flies used in Mediterranean fruit fly (Ceratitis capitata) eradication in California.</title>
        <authorList>
            <person name="Calla B."/>
            <person name="Hall B."/>
            <person name="Hou S."/>
            <person name="Geib S.M."/>
        </authorList>
    </citation>
    <scope>NUCLEOTIDE SEQUENCE</scope>
</reference>
<reference evidence="3" key="3">
    <citation type="submission" date="2020-11" db="EMBL/GenBank/DDBJ databases">
        <authorList>
            <person name="Whitehead M."/>
        </authorList>
    </citation>
    <scope>NUCLEOTIDE SEQUENCE</scope>
    <source>
        <strain evidence="3">EGII</strain>
    </source>
</reference>
<dbReference type="EMBL" id="GAMC01002627">
    <property type="protein sequence ID" value="JAC03929.1"/>
    <property type="molecule type" value="mRNA"/>
</dbReference>
<evidence type="ECO:0000313" key="3">
    <source>
        <dbReference type="EMBL" id="CAD7004915.1"/>
    </source>
</evidence>